<keyword evidence="2" id="KW-1185">Reference proteome</keyword>
<dbReference type="InterPro" id="IPR026960">
    <property type="entry name" value="RVT-Znf"/>
</dbReference>
<dbReference type="SUPFAM" id="SSF56672">
    <property type="entry name" value="DNA/RNA polymerases"/>
    <property type="match status" value="1"/>
</dbReference>
<dbReference type="RefSeq" id="XP_027067833.2">
    <property type="nucleotide sequence ID" value="XM_027212032.2"/>
</dbReference>
<dbReference type="Gene3D" id="3.30.420.10">
    <property type="entry name" value="Ribonuclease H-like superfamily/Ribonuclease H"/>
    <property type="match status" value="1"/>
</dbReference>
<dbReference type="OrthoDB" id="913872at2759"/>
<evidence type="ECO:0000313" key="3">
    <source>
        <dbReference type="RefSeq" id="XP_027067833.2"/>
    </source>
</evidence>
<protein>
    <recommendedName>
        <fullName evidence="1">Reverse transcriptase domain-containing protein</fullName>
    </recommendedName>
</protein>
<dbReference type="SUPFAM" id="SSF56219">
    <property type="entry name" value="DNase I-like"/>
    <property type="match status" value="1"/>
</dbReference>
<dbReference type="GO" id="GO:0003676">
    <property type="term" value="F:nucleic acid binding"/>
    <property type="evidence" value="ECO:0007669"/>
    <property type="project" value="InterPro"/>
</dbReference>
<dbReference type="InterPro" id="IPR002156">
    <property type="entry name" value="RNaseH_domain"/>
</dbReference>
<gene>
    <name evidence="3" type="primary">LOC113693501</name>
</gene>
<dbReference type="PANTHER" id="PTHR33116:SF80">
    <property type="entry name" value="REVERSE TRANSCRIPTASE ZINC-BINDING DOMAIN-CONTAINING PROTEIN"/>
    <property type="match status" value="1"/>
</dbReference>
<dbReference type="CDD" id="cd06222">
    <property type="entry name" value="RNase_H_like"/>
    <property type="match status" value="1"/>
</dbReference>
<sequence length="1328" mass="151204">MLVWNIRGASRRDSLRYLKKLCYDNKVRLLFLLEPMSAECQLEVVRRFLNFDFSALYIGGKIWVFWSCLLRFSCVEYAEQMLHAHVSFGSGASFWVSAIYAKCTRVGRRPLWEAMESVASSVSHNQPWVAAGDFNVIASAAEREGGAPANVRNIEEFNASMFKCGLSTIDFDGSRFTWTNGSVWQRLDRALGNRRWSEVYPLSRVSHMARGRSDHSPLLIRCAGYRATSSCFRFLNVWREHPQFREIVLAAWSKEVYGMGMVRFYNKLKTVRDALKQWNRVVFGNVSSQVAEADQEVKQREVEYDLVRSEESKIHLHEARARYNRALSMECEFWHQKAGIKWLQAGDANTAFFHSWVRQRRNSNFISRIRKEEGGWHEDLQEIKDSAISFFSDLFASNRQVQALTELPFEVPRATQEDNEIMKRLPTMEEIHEVVFGMEIQSAPGPDGFGAGFFQSCWDIVKDDLLMAIQDFFQGMEQPRSWSHSMVVLIPKVEGASHWRDFRPISLCNVTSKVVSKILAIRISKLLPKLISPWQTGFVPGRGIVDNVLLAQELILDLDRRLIDPNLILKLDMEKAYDRVDWSFLLFLLRQYGFEEVVVDLLFRTFSNTWFSILVNGEPTGFVKSFQGVRQGDPLSPALFLFVADFLGRGLQRIFDSKDSRYFVSAGSKVPYLAFADDMVIFTRCSQDALVSIKDFLQLYQSCSGQKVNIAKSAFYASARATDTQRALVSTTLGYQCQVFPFRYLGVPMIRGRVTCAVFDALLGKVLQPPKAVLLQLGRLCNAFLWDTSIESKRIHWAAWDKVCRPVEEGGLGFRPFEDVAKAFSCKLWWKLRERASIWAEFMHVKYVRGGHPLLVSVDRPSPIWRRLIEVRDLAEGNIRWCLGEGLVDFWQDKWCTDVPLARLVPGPKSHRLVGEFFLSDGWDEQWLRRLLPGHLVSKILELRIFPNMQDQMIWAASPSGSFTLSSAWDVLRSKRNRSVIDSLVWSSVVPLKVSFFVWRLLRGWLPLDDLLQGRGLRLASKCYCCGLAPETGDHLFVSGPLASRVWRHFSCRFGLVLQGSGVASRLSCWLFSHRFVSQNHIRVILPLLILWFIWKGRNKARFEGMSMSSDQVTNQVCALVEQLGRGGLFKLEFFKGDTDCDWVRFGKAKNKLIQLRAFSWVKPTGQAVKLNTDASVVSGRSSGGGVVRSGEGNLVFAFYKEFGEQDVLSSEALALLEGLRYCQDNNLTGVIAEVDSSTLVHLVSVKMTAGWPLCNTIRHIRCLVAKLGVSLVHTFREANAVADALASSDLRTDARFFSERALPSKVRALLQLDRLSTPYVRVCTVSG</sequence>
<evidence type="ECO:0000259" key="1">
    <source>
        <dbReference type="PROSITE" id="PS50878"/>
    </source>
</evidence>
<feature type="domain" description="Reverse transcriptase" evidence="1">
    <location>
        <begin position="471"/>
        <end position="749"/>
    </location>
</feature>
<organism evidence="2 3">
    <name type="scientific">Coffea arabica</name>
    <name type="common">Arabian coffee</name>
    <dbReference type="NCBI Taxonomy" id="13443"/>
    <lineage>
        <taxon>Eukaryota</taxon>
        <taxon>Viridiplantae</taxon>
        <taxon>Streptophyta</taxon>
        <taxon>Embryophyta</taxon>
        <taxon>Tracheophyta</taxon>
        <taxon>Spermatophyta</taxon>
        <taxon>Magnoliopsida</taxon>
        <taxon>eudicotyledons</taxon>
        <taxon>Gunneridae</taxon>
        <taxon>Pentapetalae</taxon>
        <taxon>asterids</taxon>
        <taxon>lamiids</taxon>
        <taxon>Gentianales</taxon>
        <taxon>Rubiaceae</taxon>
        <taxon>Ixoroideae</taxon>
        <taxon>Gardenieae complex</taxon>
        <taxon>Bertiereae - Coffeeae clade</taxon>
        <taxon>Coffeeae</taxon>
        <taxon>Coffea</taxon>
    </lineage>
</organism>
<reference evidence="2" key="1">
    <citation type="journal article" date="2025" name="Foods">
        <title>Unveiling the Microbial Signatures of Arabica Coffee Cherries: Insights into Ripeness Specific Diversity, Functional Traits, and Implications for Quality and Safety.</title>
        <authorList>
            <consortium name="RefSeq"/>
            <person name="Tenea G.N."/>
            <person name="Cifuentes V."/>
            <person name="Reyes P."/>
            <person name="Cevallos-Vallejos M."/>
        </authorList>
    </citation>
    <scope>NUCLEOTIDE SEQUENCE [LARGE SCALE GENOMIC DNA]</scope>
</reference>
<dbReference type="InterPro" id="IPR012337">
    <property type="entry name" value="RNaseH-like_sf"/>
</dbReference>
<accession>A0A6P6SPL5</accession>
<dbReference type="InterPro" id="IPR043502">
    <property type="entry name" value="DNA/RNA_pol_sf"/>
</dbReference>
<dbReference type="Pfam" id="PF00078">
    <property type="entry name" value="RVT_1"/>
    <property type="match status" value="1"/>
</dbReference>
<name>A0A6P6SPL5_COFAR</name>
<reference evidence="3" key="2">
    <citation type="submission" date="2025-08" db="UniProtKB">
        <authorList>
            <consortium name="RefSeq"/>
        </authorList>
    </citation>
    <scope>IDENTIFICATION</scope>
    <source>
        <tissue evidence="3">Leaves</tissue>
    </source>
</reference>
<evidence type="ECO:0000313" key="2">
    <source>
        <dbReference type="Proteomes" id="UP001652660"/>
    </source>
</evidence>
<dbReference type="PROSITE" id="PS50878">
    <property type="entry name" value="RT_POL"/>
    <property type="match status" value="1"/>
</dbReference>
<dbReference type="InterPro" id="IPR005135">
    <property type="entry name" value="Endo/exonuclease/phosphatase"/>
</dbReference>
<dbReference type="Pfam" id="PF13966">
    <property type="entry name" value="zf-RVT"/>
    <property type="match status" value="1"/>
</dbReference>
<dbReference type="Pfam" id="PF13456">
    <property type="entry name" value="RVT_3"/>
    <property type="match status" value="1"/>
</dbReference>
<dbReference type="CDD" id="cd01650">
    <property type="entry name" value="RT_nLTR_like"/>
    <property type="match status" value="1"/>
</dbReference>
<dbReference type="Pfam" id="PF03372">
    <property type="entry name" value="Exo_endo_phos"/>
    <property type="match status" value="1"/>
</dbReference>
<proteinExistence type="predicted"/>
<dbReference type="InterPro" id="IPR044730">
    <property type="entry name" value="RNase_H-like_dom_plant"/>
</dbReference>
<dbReference type="GeneID" id="113693501"/>
<dbReference type="InterPro" id="IPR000477">
    <property type="entry name" value="RT_dom"/>
</dbReference>
<dbReference type="InterPro" id="IPR036691">
    <property type="entry name" value="Endo/exonu/phosph_ase_sf"/>
</dbReference>
<dbReference type="Gene3D" id="3.60.10.10">
    <property type="entry name" value="Endonuclease/exonuclease/phosphatase"/>
    <property type="match status" value="1"/>
</dbReference>
<dbReference type="SUPFAM" id="SSF53098">
    <property type="entry name" value="Ribonuclease H-like"/>
    <property type="match status" value="1"/>
</dbReference>
<dbReference type="GO" id="GO:0004523">
    <property type="term" value="F:RNA-DNA hybrid ribonuclease activity"/>
    <property type="evidence" value="ECO:0007669"/>
    <property type="project" value="InterPro"/>
</dbReference>
<dbReference type="PANTHER" id="PTHR33116">
    <property type="entry name" value="REVERSE TRANSCRIPTASE ZINC-BINDING DOMAIN-CONTAINING PROTEIN-RELATED-RELATED"/>
    <property type="match status" value="1"/>
</dbReference>
<dbReference type="InterPro" id="IPR036397">
    <property type="entry name" value="RNaseH_sf"/>
</dbReference>
<dbReference type="Proteomes" id="UP001652660">
    <property type="component" value="Chromosome 6c"/>
</dbReference>